<evidence type="ECO:0000256" key="2">
    <source>
        <dbReference type="ARBA" id="ARBA00008000"/>
    </source>
</evidence>
<dbReference type="FunFam" id="1.10.45.10:FF:000001">
    <property type="entry name" value="D-lactate dehydrogenase mitochondrial"/>
    <property type="match status" value="1"/>
</dbReference>
<dbReference type="GO" id="GO:0022904">
    <property type="term" value="P:respiratory electron transport chain"/>
    <property type="evidence" value="ECO:0007669"/>
    <property type="project" value="TreeGrafter"/>
</dbReference>
<dbReference type="Pfam" id="PF01565">
    <property type="entry name" value="FAD_binding_4"/>
    <property type="match status" value="1"/>
</dbReference>
<feature type="domain" description="FAD-binding PCMH-type" evidence="5">
    <location>
        <begin position="38"/>
        <end position="219"/>
    </location>
</feature>
<comment type="caution">
    <text evidence="6">The sequence shown here is derived from an EMBL/GenBank/DDBJ whole genome shotgun (WGS) entry which is preliminary data.</text>
</comment>
<dbReference type="GeneID" id="78361289"/>
<keyword evidence="4" id="KW-0274">FAD</keyword>
<dbReference type="EMBL" id="NHMP01000010">
    <property type="protein sequence ID" value="OXE44570.1"/>
    <property type="molecule type" value="Genomic_DNA"/>
</dbReference>
<accession>A0A227KAR1</accession>
<dbReference type="InterPro" id="IPR016169">
    <property type="entry name" value="FAD-bd_PCMH_sub2"/>
</dbReference>
<dbReference type="GO" id="GO:0071949">
    <property type="term" value="F:FAD binding"/>
    <property type="evidence" value="ECO:0007669"/>
    <property type="project" value="InterPro"/>
</dbReference>
<dbReference type="GO" id="GO:0003824">
    <property type="term" value="F:catalytic activity"/>
    <property type="evidence" value="ECO:0007669"/>
    <property type="project" value="InterPro"/>
</dbReference>
<keyword evidence="3" id="KW-0285">Flavoprotein</keyword>
<dbReference type="Gene3D" id="3.30.43.10">
    <property type="entry name" value="Uridine Diphospho-n-acetylenolpyruvylglucosamine Reductase, domain 2"/>
    <property type="match status" value="1"/>
</dbReference>
<evidence type="ECO:0000259" key="5">
    <source>
        <dbReference type="PROSITE" id="PS51387"/>
    </source>
</evidence>
<dbReference type="InterPro" id="IPR036318">
    <property type="entry name" value="FAD-bd_PCMH-like_sf"/>
</dbReference>
<evidence type="ECO:0000256" key="3">
    <source>
        <dbReference type="ARBA" id="ARBA00022630"/>
    </source>
</evidence>
<dbReference type="InterPro" id="IPR051264">
    <property type="entry name" value="FAD-oxidored/transferase_4"/>
</dbReference>
<dbReference type="Proteomes" id="UP000214610">
    <property type="component" value="Unassembled WGS sequence"/>
</dbReference>
<organism evidence="6 7">
    <name type="scientific">Turicimonas muris</name>
    <dbReference type="NCBI Taxonomy" id="1796652"/>
    <lineage>
        <taxon>Bacteria</taxon>
        <taxon>Pseudomonadati</taxon>
        <taxon>Pseudomonadota</taxon>
        <taxon>Betaproteobacteria</taxon>
        <taxon>Burkholderiales</taxon>
        <taxon>Sutterellaceae</taxon>
        <taxon>Turicimonas</taxon>
    </lineage>
</organism>
<dbReference type="Gene3D" id="3.30.465.10">
    <property type="match status" value="1"/>
</dbReference>
<comment type="similarity">
    <text evidence="2">Belongs to the FAD-binding oxidoreductase/transferase type 4 family.</text>
</comment>
<reference evidence="7" key="1">
    <citation type="submission" date="2017-05" db="EMBL/GenBank/DDBJ databases">
        <title>Improved OligoMM genomes.</title>
        <authorList>
            <person name="Garzetti D."/>
        </authorList>
    </citation>
    <scope>NUCLEOTIDE SEQUENCE [LARGE SCALE GENOMIC DNA]</scope>
    <source>
        <strain evidence="7">YL45</strain>
    </source>
</reference>
<protein>
    <submittedName>
        <fullName evidence="6">FAD-binding oxidoreductase</fullName>
    </submittedName>
</protein>
<dbReference type="Gene3D" id="3.30.70.2190">
    <property type="match status" value="1"/>
</dbReference>
<dbReference type="InterPro" id="IPR016167">
    <property type="entry name" value="FAD-bd_PCMH_sub1"/>
</dbReference>
<dbReference type="Gene3D" id="3.30.70.2740">
    <property type="match status" value="1"/>
</dbReference>
<evidence type="ECO:0000256" key="1">
    <source>
        <dbReference type="ARBA" id="ARBA00001974"/>
    </source>
</evidence>
<proteinExistence type="inferred from homology"/>
<gene>
    <name evidence="6" type="ORF">ADH67_11540</name>
</gene>
<dbReference type="InterPro" id="IPR016171">
    <property type="entry name" value="Vanillyl_alc_oxidase_C-sub2"/>
</dbReference>
<dbReference type="RefSeq" id="WP_066595722.1">
    <property type="nucleotide sequence ID" value="NZ_CAJTBZ010000047.1"/>
</dbReference>
<dbReference type="PROSITE" id="PS51387">
    <property type="entry name" value="FAD_PCMH"/>
    <property type="match status" value="1"/>
</dbReference>
<dbReference type="AlphaFoldDB" id="A0A227KAR1"/>
<dbReference type="InterPro" id="IPR016166">
    <property type="entry name" value="FAD-bd_PCMH"/>
</dbReference>
<sequence>MPLPNDLKDKFIEIVEVNHVLTDPSLYGPYTDDFTDHYKSQPLVILRPNSTEQVSQIIKLCAENRLGVVVQGGNTNLTGSASTSTPDSEVLISLTRMKNLVSVDTKGDSMVVEAGMTLADVHKCAEDNGKFFPLSFAAEGNATIGGCLACNAGGVAVLRYGTTRELVLGIEVVLPDGRIWNGLRSLRKDNTGYDLKNLFMGSEGTLGVITKVVLKLFPIPKEKETSLVCVESPAKAVALLNRVKDSAGSLLTAFELISEKPISRVKKNLPDVEVPELSPSPWKVLLELSLFEKKEESVLESILEQAFEAEEITDAIIANSLKDSHKFWHVRESIPLADRTEGGSIHSDISLPIASIPEFLEVSLKRLKEEFPWIEDSIFGHLGDGNLHYNFVSPEDPTLTYRFEEEIRRNLYTTVIEYNGSISAEHGIGMLKKHHNDEFKDPIELELMKKIKNAIDPEGIMNPGKLI</sequence>
<dbReference type="InterPro" id="IPR004113">
    <property type="entry name" value="FAD-bd_oxidored_4_C"/>
</dbReference>
<dbReference type="InterPro" id="IPR016164">
    <property type="entry name" value="FAD-linked_Oxase-like_C"/>
</dbReference>
<evidence type="ECO:0000313" key="6">
    <source>
        <dbReference type="EMBL" id="OXE44570.1"/>
    </source>
</evidence>
<dbReference type="Pfam" id="PF02913">
    <property type="entry name" value="FAD-oxidase_C"/>
    <property type="match status" value="1"/>
</dbReference>
<dbReference type="SUPFAM" id="SSF55103">
    <property type="entry name" value="FAD-linked oxidases, C-terminal domain"/>
    <property type="match status" value="1"/>
</dbReference>
<dbReference type="Gene3D" id="1.10.45.10">
    <property type="entry name" value="Vanillyl-alcohol Oxidase, Chain A, domain 4"/>
    <property type="match status" value="1"/>
</dbReference>
<name>A0A227KAR1_9BURK</name>
<evidence type="ECO:0000313" key="7">
    <source>
        <dbReference type="Proteomes" id="UP000214610"/>
    </source>
</evidence>
<comment type="cofactor">
    <cofactor evidence="1">
        <name>FAD</name>
        <dbReference type="ChEBI" id="CHEBI:57692"/>
    </cofactor>
</comment>
<dbReference type="InterPro" id="IPR006094">
    <property type="entry name" value="Oxid_FAD_bind_N"/>
</dbReference>
<dbReference type="PANTHER" id="PTHR43716">
    <property type="entry name" value="D-2-HYDROXYGLUTARATE DEHYDROGENASE, MITOCHONDRIAL"/>
    <property type="match status" value="1"/>
</dbReference>
<keyword evidence="7" id="KW-1185">Reference proteome</keyword>
<dbReference type="SUPFAM" id="SSF56176">
    <property type="entry name" value="FAD-binding/transporter-associated domain-like"/>
    <property type="match status" value="1"/>
</dbReference>
<evidence type="ECO:0000256" key="4">
    <source>
        <dbReference type="ARBA" id="ARBA00022827"/>
    </source>
</evidence>
<dbReference type="PANTHER" id="PTHR43716:SF2">
    <property type="entry name" value="BLL6224 PROTEIN"/>
    <property type="match status" value="1"/>
</dbReference>